<dbReference type="Pfam" id="PF00929">
    <property type="entry name" value="RNase_T"/>
    <property type="match status" value="1"/>
</dbReference>
<sequence>MNFIVYDLEATCWEGRPPNKVQEIIEIGAVKLNPYGEVEGHFKSFVRPVMNPNLSLFCRQLTNIDQVDVNRADTFPVVIDDFQDWIGYFDEEDYLLCSWGRFDQKMLINDSHLHNMEHDWVEPHINLKKQYHEIKRLHRTRGLRYAIEAEGFEFTGEQHRAYDDAINLAQIFLKFLDEWRF</sequence>
<dbReference type="InterPro" id="IPR012337">
    <property type="entry name" value="RNaseH-like_sf"/>
</dbReference>
<keyword evidence="6" id="KW-1185">Reference proteome</keyword>
<dbReference type="GO" id="GO:0006259">
    <property type="term" value="P:DNA metabolic process"/>
    <property type="evidence" value="ECO:0007669"/>
    <property type="project" value="UniProtKB-ARBA"/>
</dbReference>
<keyword evidence="1" id="KW-0540">Nuclease</keyword>
<dbReference type="InterPro" id="IPR013520">
    <property type="entry name" value="Ribonucl_H"/>
</dbReference>
<dbReference type="Proteomes" id="UP000223913">
    <property type="component" value="Unassembled WGS sequence"/>
</dbReference>
<dbReference type="OrthoDB" id="159416at2"/>
<dbReference type="CDD" id="cd06133">
    <property type="entry name" value="ERI-1_3'hExo_like"/>
    <property type="match status" value="1"/>
</dbReference>
<dbReference type="GO" id="GO:0003676">
    <property type="term" value="F:nucleic acid binding"/>
    <property type="evidence" value="ECO:0007669"/>
    <property type="project" value="InterPro"/>
</dbReference>
<evidence type="ECO:0000313" key="5">
    <source>
        <dbReference type="EMBL" id="PHN02954.1"/>
    </source>
</evidence>
<organism evidence="5 6">
    <name type="scientific">Flavilitoribacter nigricans (strain ATCC 23147 / DSM 23189 / NBRC 102662 / NCIMB 1420 / SS-2)</name>
    <name type="common">Lewinella nigricans</name>
    <dbReference type="NCBI Taxonomy" id="1122177"/>
    <lineage>
        <taxon>Bacteria</taxon>
        <taxon>Pseudomonadati</taxon>
        <taxon>Bacteroidota</taxon>
        <taxon>Saprospiria</taxon>
        <taxon>Saprospirales</taxon>
        <taxon>Lewinellaceae</taxon>
        <taxon>Flavilitoribacter</taxon>
    </lineage>
</organism>
<dbReference type="PANTHER" id="PTHR23044">
    <property type="entry name" value="3'-5' EXONUCLEASE ERI1-RELATED"/>
    <property type="match status" value="1"/>
</dbReference>
<dbReference type="PANTHER" id="PTHR23044:SF61">
    <property type="entry name" value="3'-5' EXORIBONUCLEASE 1-RELATED"/>
    <property type="match status" value="1"/>
</dbReference>
<dbReference type="InterPro" id="IPR051274">
    <property type="entry name" value="3-5_Exoribonuclease"/>
</dbReference>
<gene>
    <name evidence="5" type="ORF">CRP01_29555</name>
</gene>
<evidence type="ECO:0000256" key="2">
    <source>
        <dbReference type="ARBA" id="ARBA00022801"/>
    </source>
</evidence>
<dbReference type="GO" id="GO:0000175">
    <property type="term" value="F:3'-5'-RNA exonuclease activity"/>
    <property type="evidence" value="ECO:0007669"/>
    <property type="project" value="InterPro"/>
</dbReference>
<evidence type="ECO:0000256" key="3">
    <source>
        <dbReference type="ARBA" id="ARBA00022839"/>
    </source>
</evidence>
<keyword evidence="2" id="KW-0378">Hydrolase</keyword>
<dbReference type="InterPro" id="IPR036397">
    <property type="entry name" value="RNaseH_sf"/>
</dbReference>
<protein>
    <submittedName>
        <fullName evidence="5">3'-5' exonuclease</fullName>
    </submittedName>
</protein>
<feature type="domain" description="Exonuclease" evidence="4">
    <location>
        <begin position="2"/>
        <end position="181"/>
    </location>
</feature>
<evidence type="ECO:0000259" key="4">
    <source>
        <dbReference type="SMART" id="SM00479"/>
    </source>
</evidence>
<dbReference type="SMART" id="SM00479">
    <property type="entry name" value="EXOIII"/>
    <property type="match status" value="1"/>
</dbReference>
<comment type="caution">
    <text evidence="5">The sequence shown here is derived from an EMBL/GenBank/DDBJ whole genome shotgun (WGS) entry which is preliminary data.</text>
</comment>
<reference evidence="5 6" key="1">
    <citation type="submission" date="2017-10" db="EMBL/GenBank/DDBJ databases">
        <title>The draft genome sequence of Lewinella nigricans NBRC 102662.</title>
        <authorList>
            <person name="Wang K."/>
        </authorList>
    </citation>
    <scope>NUCLEOTIDE SEQUENCE [LARGE SCALE GENOMIC DNA]</scope>
    <source>
        <strain evidence="5 6">NBRC 102662</strain>
    </source>
</reference>
<dbReference type="AlphaFoldDB" id="A0A2D0N373"/>
<dbReference type="RefSeq" id="WP_099153669.1">
    <property type="nucleotide sequence ID" value="NZ_PDUD01000035.1"/>
</dbReference>
<dbReference type="InterPro" id="IPR047201">
    <property type="entry name" value="ERI-1_3'hExo-like"/>
</dbReference>
<dbReference type="EMBL" id="PDUD01000035">
    <property type="protein sequence ID" value="PHN02954.1"/>
    <property type="molecule type" value="Genomic_DNA"/>
</dbReference>
<dbReference type="SUPFAM" id="SSF53098">
    <property type="entry name" value="Ribonuclease H-like"/>
    <property type="match status" value="1"/>
</dbReference>
<evidence type="ECO:0000313" key="6">
    <source>
        <dbReference type="Proteomes" id="UP000223913"/>
    </source>
</evidence>
<name>A0A2D0N373_FLAN2</name>
<proteinExistence type="predicted"/>
<evidence type="ECO:0000256" key="1">
    <source>
        <dbReference type="ARBA" id="ARBA00022722"/>
    </source>
</evidence>
<dbReference type="Gene3D" id="3.30.420.10">
    <property type="entry name" value="Ribonuclease H-like superfamily/Ribonuclease H"/>
    <property type="match status" value="1"/>
</dbReference>
<keyword evidence="3 5" id="KW-0269">Exonuclease</keyword>
<accession>A0A2D0N373</accession>